<gene>
    <name evidence="1" type="ORF">MsAc7_03500</name>
</gene>
<evidence type="ECO:0000313" key="2">
    <source>
        <dbReference type="Proteomes" id="UP001303587"/>
    </source>
</evidence>
<dbReference type="RefSeq" id="WP_338102887.1">
    <property type="nucleotide sequence ID" value="NZ_CP131060.1"/>
</dbReference>
<protein>
    <submittedName>
        <fullName evidence="1">Uncharacterized protein</fullName>
    </submittedName>
</protein>
<organism evidence="1 2">
    <name type="scientific">Methanolapillus millepedarum</name>
    <dbReference type="NCBI Taxonomy" id="3028296"/>
    <lineage>
        <taxon>Archaea</taxon>
        <taxon>Methanobacteriati</taxon>
        <taxon>Methanobacteriota</taxon>
        <taxon>Stenosarchaea group</taxon>
        <taxon>Methanomicrobia</taxon>
        <taxon>Methanosarcinales</taxon>
        <taxon>Methanosarcinaceae</taxon>
        <taxon>Methanolapillus</taxon>
    </lineage>
</organism>
<dbReference type="GeneID" id="89229470"/>
<proteinExistence type="predicted"/>
<name>A0AA96V2J8_9EURY</name>
<reference evidence="1 2" key="1">
    <citation type="submission" date="2023-07" db="EMBL/GenBank/DDBJ databases">
        <title>Closed genoem sequence of Methanosarcinaceae archaeon Ac7.</title>
        <authorList>
            <person name="Poehlein A."/>
            <person name="Protasov E."/>
            <person name="Platt K."/>
            <person name="Reeh H."/>
            <person name="Daniel R."/>
            <person name="Brune A."/>
        </authorList>
    </citation>
    <scope>NUCLEOTIDE SEQUENCE [LARGE SCALE GENOMIC DNA]</scope>
    <source>
        <strain evidence="1 2">Ac7</strain>
    </source>
</reference>
<dbReference type="AlphaFoldDB" id="A0AA96V2J8"/>
<sequence length="65" mass="7830">MSDRRLRRQLIYDEMQQQRNSNATATVTECCKPDDIVAKPYLFERLLFPNMTLTFKNTQVIYWNL</sequence>
<dbReference type="Proteomes" id="UP001303587">
    <property type="component" value="Chromosome"/>
</dbReference>
<accession>A0AA96V2J8</accession>
<dbReference type="EMBL" id="CP131060">
    <property type="protein sequence ID" value="WNY24823.1"/>
    <property type="molecule type" value="Genomic_DNA"/>
</dbReference>
<evidence type="ECO:0000313" key="1">
    <source>
        <dbReference type="EMBL" id="WNY24823.1"/>
    </source>
</evidence>
<keyword evidence="2" id="KW-1185">Reference proteome</keyword>